<evidence type="ECO:0000259" key="1">
    <source>
        <dbReference type="Pfam" id="PF12680"/>
    </source>
</evidence>
<dbReference type="Pfam" id="PF12680">
    <property type="entry name" value="SnoaL_2"/>
    <property type="match status" value="1"/>
</dbReference>
<dbReference type="InterPro" id="IPR032710">
    <property type="entry name" value="NTF2-like_dom_sf"/>
</dbReference>
<gene>
    <name evidence="2" type="ORF">OG549_20995</name>
</gene>
<dbReference type="InterPro" id="IPR037401">
    <property type="entry name" value="SnoaL-like"/>
</dbReference>
<dbReference type="Gene3D" id="3.10.450.50">
    <property type="match status" value="1"/>
</dbReference>
<dbReference type="PANTHER" id="PTHR41252:SF1">
    <property type="entry name" value="BLR2505 PROTEIN"/>
    <property type="match status" value="1"/>
</dbReference>
<accession>A0AAU2V875</accession>
<dbReference type="PANTHER" id="PTHR41252">
    <property type="entry name" value="BLR2505 PROTEIN"/>
    <property type="match status" value="1"/>
</dbReference>
<name>A0AAU2V875_9ACTN</name>
<evidence type="ECO:0000313" key="2">
    <source>
        <dbReference type="EMBL" id="WTW62929.1"/>
    </source>
</evidence>
<organism evidence="2">
    <name type="scientific">Streptomyces sp. NBC_00003</name>
    <dbReference type="NCBI Taxonomy" id="2903608"/>
    <lineage>
        <taxon>Bacteria</taxon>
        <taxon>Bacillati</taxon>
        <taxon>Actinomycetota</taxon>
        <taxon>Actinomycetes</taxon>
        <taxon>Kitasatosporales</taxon>
        <taxon>Streptomycetaceae</taxon>
        <taxon>Streptomyces</taxon>
    </lineage>
</organism>
<sequence length="177" mass="19247">MDPTHTADTHSQEQEMTAATALPTTAPEATLATPTASTAPINLTDLTEASRAVILSYMDTLTTGDFDALREFFAPDVTWTLAGDLPLSRTWVGPGAILDEFVPAMVERFVPGTMELEFEGVVADGERVLAEWNTRAIAKSGLPYDQHCLAIFTVRDGRIAAVREYFDTLHAKNVVFA</sequence>
<proteinExistence type="predicted"/>
<reference evidence="2" key="1">
    <citation type="submission" date="2022-10" db="EMBL/GenBank/DDBJ databases">
        <title>The complete genomes of actinobacterial strains from the NBC collection.</title>
        <authorList>
            <person name="Joergensen T.S."/>
            <person name="Alvarez Arevalo M."/>
            <person name="Sterndorff E.B."/>
            <person name="Faurdal D."/>
            <person name="Vuksanovic O."/>
            <person name="Mourched A.-S."/>
            <person name="Charusanti P."/>
            <person name="Shaw S."/>
            <person name="Blin K."/>
            <person name="Weber T."/>
        </authorList>
    </citation>
    <scope>NUCLEOTIDE SEQUENCE</scope>
    <source>
        <strain evidence="2">NBC_00003</strain>
    </source>
</reference>
<dbReference type="SUPFAM" id="SSF54427">
    <property type="entry name" value="NTF2-like"/>
    <property type="match status" value="1"/>
</dbReference>
<feature type="domain" description="SnoaL-like" evidence="1">
    <location>
        <begin position="56"/>
        <end position="161"/>
    </location>
</feature>
<dbReference type="AlphaFoldDB" id="A0AAU2V875"/>
<protein>
    <submittedName>
        <fullName evidence="2">Nuclear transport factor 2 family protein</fullName>
    </submittedName>
</protein>
<dbReference type="EMBL" id="CP108318">
    <property type="protein sequence ID" value="WTW62929.1"/>
    <property type="molecule type" value="Genomic_DNA"/>
</dbReference>